<keyword evidence="3" id="KW-1185">Reference proteome</keyword>
<evidence type="ECO:0000256" key="1">
    <source>
        <dbReference type="SAM" id="MobiDB-lite"/>
    </source>
</evidence>
<protein>
    <submittedName>
        <fullName evidence="2">Uncharacterized protein</fullName>
    </submittedName>
</protein>
<organism evidence="2 3">
    <name type="scientific">Colletotrichum chrysophilum</name>
    <dbReference type="NCBI Taxonomy" id="1836956"/>
    <lineage>
        <taxon>Eukaryota</taxon>
        <taxon>Fungi</taxon>
        <taxon>Dikarya</taxon>
        <taxon>Ascomycota</taxon>
        <taxon>Pezizomycotina</taxon>
        <taxon>Sordariomycetes</taxon>
        <taxon>Hypocreomycetidae</taxon>
        <taxon>Glomerellales</taxon>
        <taxon>Glomerellaceae</taxon>
        <taxon>Colletotrichum</taxon>
        <taxon>Colletotrichum gloeosporioides species complex</taxon>
    </lineage>
</organism>
<dbReference type="EMBL" id="JAQOWY010000050">
    <property type="protein sequence ID" value="KAK1853664.1"/>
    <property type="molecule type" value="Genomic_DNA"/>
</dbReference>
<evidence type="ECO:0000313" key="3">
    <source>
        <dbReference type="Proteomes" id="UP001243330"/>
    </source>
</evidence>
<feature type="compositionally biased region" description="Low complexity" evidence="1">
    <location>
        <begin position="406"/>
        <end position="420"/>
    </location>
</feature>
<feature type="compositionally biased region" description="Basic and acidic residues" evidence="1">
    <location>
        <begin position="498"/>
        <end position="507"/>
    </location>
</feature>
<dbReference type="AlphaFoldDB" id="A0AAD9EJ55"/>
<gene>
    <name evidence="2" type="ORF">CCHR01_03656</name>
</gene>
<comment type="caution">
    <text evidence="2">The sequence shown here is derived from an EMBL/GenBank/DDBJ whole genome shotgun (WGS) entry which is preliminary data.</text>
</comment>
<sequence>MSNEVDFAFQGDVINLGSLTHMMTGRVLKALSDGKVDIYAVGAAFWLGARIPIRSSVTDTVHAHVSQRRGYQSVLSKALSIGWGHSTPVVEMTRTRAGTNALLLVGALATGASPFQAAQCLSELLSVFGIDAEKLPSADFERGELRHLGSPNALAGAIKQLIYTSKNRQEHYLILDIRGSWLPAFASHFLGMSVELHCNGQLIWAAGRDKGSVVFQLGKRPMEKFSIQSSNTSQIVISSPETIQDDNLMSVDYLLTDALEAILAKRPQIDSKLVESVHGAIRRMSKHLLADMIIERRSFMTLKSTGDFDNAGALEEVLHVLQIKATDQESEETFPRRSKREEAFWTWFAKWDTGFMVADRHASPPEPSTPSSSSSSSVRNSPTKESSASPTIRPSPPTDPVPPEPVFEAEPTPEEAVTGESVPKKSLHRGERLSTKSISEEPVPAAKATPSNPVAVTDEPVPSKTLSTEESLPAKPVPSESASAKCAASSDPSCSLPNDKESFERGSTRPWRSRTYGSMGPSSHGFTFLARNEVLRLASLCELHRYDAESVADTSIDTENHVPRSVCICQQIGTIIHNTSIIALALAHCRFNSSELRIPEQSLTYSKNRHTSWCGSFIPGSGRAFGQQLFDGLLDYLAQVFCVDYSYNWKRSRNFNDSDF</sequence>
<feature type="compositionally biased region" description="Low complexity" evidence="1">
    <location>
        <begin position="478"/>
        <end position="495"/>
    </location>
</feature>
<feature type="compositionally biased region" description="Pro residues" evidence="1">
    <location>
        <begin position="393"/>
        <end position="405"/>
    </location>
</feature>
<reference evidence="2" key="1">
    <citation type="submission" date="2023-01" db="EMBL/GenBank/DDBJ databases">
        <title>Colletotrichum chrysophilum M932 genome sequence.</title>
        <authorList>
            <person name="Baroncelli R."/>
        </authorList>
    </citation>
    <scope>NUCLEOTIDE SEQUENCE</scope>
    <source>
        <strain evidence="2">M932</strain>
    </source>
</reference>
<proteinExistence type="predicted"/>
<evidence type="ECO:0000313" key="2">
    <source>
        <dbReference type="EMBL" id="KAK1853664.1"/>
    </source>
</evidence>
<accession>A0AAD9EJ55</accession>
<name>A0AAD9EJ55_9PEZI</name>
<feature type="compositionally biased region" description="Low complexity" evidence="1">
    <location>
        <begin position="369"/>
        <end position="381"/>
    </location>
</feature>
<feature type="region of interest" description="Disordered" evidence="1">
    <location>
        <begin position="358"/>
        <end position="516"/>
    </location>
</feature>
<dbReference type="Proteomes" id="UP001243330">
    <property type="component" value="Unassembled WGS sequence"/>
</dbReference>